<evidence type="ECO:0000313" key="2">
    <source>
        <dbReference type="Proteomes" id="UP000013940"/>
    </source>
</evidence>
<dbReference type="GO" id="GO:0008473">
    <property type="term" value="F:ornithine cyclodeaminase activity"/>
    <property type="evidence" value="ECO:0007669"/>
    <property type="project" value="UniProtKB-EC"/>
</dbReference>
<dbReference type="EC" id="4.3.1.12" evidence="1"/>
<dbReference type="PANTHER" id="PTHR13812">
    <property type="entry name" value="KETIMINE REDUCTASE MU-CRYSTALLIN"/>
    <property type="match status" value="1"/>
</dbReference>
<dbReference type="Gene3D" id="3.40.50.720">
    <property type="entry name" value="NAD(P)-binding Rossmann-like Domain"/>
    <property type="match status" value="1"/>
</dbReference>
<dbReference type="Gene3D" id="3.30.1780.10">
    <property type="entry name" value="ornithine cyclodeaminase, domain 1"/>
    <property type="match status" value="1"/>
</dbReference>
<dbReference type="GeneID" id="57476670"/>
<dbReference type="InterPro" id="IPR023401">
    <property type="entry name" value="ODC_N"/>
</dbReference>
<organism evidence="1 2">
    <name type="scientific">Pseudomonas protegens (strain DSM 19095 / LMG 27888 / CFBP 6595 / CHA0)</name>
    <dbReference type="NCBI Taxonomy" id="1124983"/>
    <lineage>
        <taxon>Bacteria</taxon>
        <taxon>Pseudomonadati</taxon>
        <taxon>Pseudomonadota</taxon>
        <taxon>Gammaproteobacteria</taxon>
        <taxon>Pseudomonadales</taxon>
        <taxon>Pseudomonadaceae</taxon>
        <taxon>Pseudomonas</taxon>
    </lineage>
</organism>
<evidence type="ECO:0000313" key="1">
    <source>
        <dbReference type="EMBL" id="AGL85449.1"/>
    </source>
</evidence>
<name>A0A2C9EPB0_PSEPH</name>
<proteinExistence type="predicted"/>
<dbReference type="RefSeq" id="WP_015636066.1">
    <property type="nucleotide sequence ID" value="NC_021237.1"/>
</dbReference>
<accession>A0A2C9EPB0</accession>
<dbReference type="InterPro" id="IPR036291">
    <property type="entry name" value="NAD(P)-bd_dom_sf"/>
</dbReference>
<dbReference type="HOGENOM" id="CLU_042088_3_2_6"/>
<dbReference type="AlphaFoldDB" id="A0A2C9EPB0"/>
<reference evidence="2" key="1">
    <citation type="journal article" date="2014" name="Genome Announc.">
        <title>Full-genome sequence of the plant growth-promoting bacterium Pseudomonas protegens CHA0.</title>
        <authorList>
            <person name="Jousset A."/>
            <person name="Schuldes J."/>
            <person name="Keel C."/>
            <person name="Maurhofer M."/>
            <person name="Daniel R."/>
            <person name="Scheu S."/>
            <person name="Thuermer A."/>
        </authorList>
    </citation>
    <scope>NUCLEOTIDE SEQUENCE [LARGE SCALE GENOMIC DNA]</scope>
    <source>
        <strain evidence="2">DSM 19095 / LMG 27888 / CFBP 6595 / CHA0</strain>
    </source>
</reference>
<dbReference type="Proteomes" id="UP000013940">
    <property type="component" value="Chromosome"/>
</dbReference>
<dbReference type="Pfam" id="PF02423">
    <property type="entry name" value="OCD_Mu_crystall"/>
    <property type="match status" value="1"/>
</dbReference>
<sequence>MTLFIDVDQAAALYKRLGVARAIREMAGYIQADYLRWQAFEKSPRTANHSPTGVIELMPADDGQQYAFKYVNGHPGNPARQLLTVMAFGVLAEVDSGYPVLLSELTLTTAVRTAATSALVARALARPDSRTMALIGNGAQSEFQAIAFHDMLGIDELRIFDIDPAASRKLKHNLQAWPSLKVRIAESVADAVKGADIVTTVTADKAYATILTPELIEPGMHLNAVGGDCPGKTELHAEILRNARVIVEFEPQTRIEGDIQQLPADFAVTEYFRIAQGLEPGREHARQVTVFDSVGFALEDFSSLRYLHDQAREHGIGEQIHLVPTPANIKDLYQLIGQGPDAATGAPRRLASG</sequence>
<keyword evidence="1" id="KW-0456">Lyase</keyword>
<dbReference type="PANTHER" id="PTHR13812:SF19">
    <property type="entry name" value="KETIMINE REDUCTASE MU-CRYSTALLIN"/>
    <property type="match status" value="1"/>
</dbReference>
<dbReference type="InterPro" id="IPR003462">
    <property type="entry name" value="ODC_Mu_crystall"/>
</dbReference>
<dbReference type="EMBL" id="CP003190">
    <property type="protein sequence ID" value="AGL85449.1"/>
    <property type="molecule type" value="Genomic_DNA"/>
</dbReference>
<dbReference type="NCBIfam" id="NF005762">
    <property type="entry name" value="PRK07589.1"/>
    <property type="match status" value="1"/>
</dbReference>
<gene>
    <name evidence="1" type="primary">arcB1</name>
    <name evidence="1" type="ORF">PFLCHA0_c36820</name>
</gene>
<protein>
    <submittedName>
        <fullName evidence="1">Ornithine cyclodeaminase ArcB</fullName>
        <ecNumber evidence="1">4.3.1.12</ecNumber>
    </submittedName>
</protein>
<dbReference type="PIRSF" id="PIRSF001439">
    <property type="entry name" value="CryM"/>
    <property type="match status" value="1"/>
</dbReference>
<dbReference type="KEGG" id="pprc:PFLCHA0_c36820"/>
<dbReference type="SUPFAM" id="SSF51735">
    <property type="entry name" value="NAD(P)-binding Rossmann-fold domains"/>
    <property type="match status" value="1"/>
</dbReference>
<dbReference type="eggNOG" id="COG2423">
    <property type="taxonomic scope" value="Bacteria"/>
</dbReference>